<reference evidence="12 18" key="4">
    <citation type="journal article" date="2019" name="J. Virol.">
        <title>Punctuated evolution of myxoma virus: rapid and disjunct evolution of a recent viral lineage in Australia.</title>
        <authorList>
            <person name="Eden J.-S."/>
            <person name="Kerr P.J."/>
            <person name="Holmes E.C."/>
        </authorList>
    </citation>
    <scope>NUCLEOTIDE SEQUENCE [LARGE SCALE GENOMIC DNA]</scope>
    <source>
        <strain evidence="13">MYXV/AUS/1949</strain>
        <strain evidence="12">SLS/AUS/1956</strain>
    </source>
</reference>
<dbReference type="InterPro" id="IPR011249">
    <property type="entry name" value="Metalloenz_LuxS/M16"/>
</dbReference>
<keyword evidence="3 8" id="KW-0645">Protease</keyword>
<protein>
    <recommendedName>
        <fullName evidence="8">Metalloendopeptidase</fullName>
        <ecNumber evidence="8">3.4.24.-</ecNumber>
    </recommendedName>
</protein>
<reference evidence="10 16" key="2">
    <citation type="journal article" date="2011" name="Emerg. Infect. Dis.">
        <title>Genome sequence of SG33 strain and recombination between wild-type and vaccine myxoma viruses.</title>
        <authorList>
            <person name="Camus-Bouclainville C."/>
            <person name="Gretillat M."/>
            <person name="Py R."/>
            <person name="Gelfi J."/>
            <person name="Guerin J.L."/>
            <person name="Bertagnoli S."/>
        </authorList>
    </citation>
    <scope>NUCLEOTIDE SEQUENCE [LARGE SCALE GENOMIC DNA]</scope>
    <source>
        <strain evidence="10">SG33</strain>
    </source>
</reference>
<evidence type="ECO:0000313" key="17">
    <source>
        <dbReference type="Proteomes" id="UP000160630"/>
    </source>
</evidence>
<proteinExistence type="inferred from homology"/>
<dbReference type="GO" id="GO:0004222">
    <property type="term" value="F:metalloendopeptidase activity"/>
    <property type="evidence" value="ECO:0007669"/>
    <property type="project" value="UniProtKB-UniRule"/>
</dbReference>
<keyword evidence="5 8" id="KW-0378">Hydrolase</keyword>
<evidence type="ECO:0000313" key="18">
    <source>
        <dbReference type="Proteomes" id="UP000294008"/>
    </source>
</evidence>
<organism evidence="9 17">
    <name type="scientific">Myxoma virus</name>
    <dbReference type="NCBI Taxonomy" id="10273"/>
    <lineage>
        <taxon>Viruses</taxon>
        <taxon>Varidnaviria</taxon>
        <taxon>Bamfordvirae</taxon>
        <taxon>Nucleocytoviricota</taxon>
        <taxon>Pokkesviricetes</taxon>
        <taxon>Chitovirales</taxon>
        <taxon>Poxviridae</taxon>
        <taxon>Chordopoxvirinae</taxon>
        <taxon>Leporipoxvirus</taxon>
        <taxon>Leporipoxvirus myxoma</taxon>
    </lineage>
</organism>
<dbReference type="Proteomes" id="UP000096711">
    <property type="component" value="Segment"/>
</dbReference>
<dbReference type="GO" id="GO:0006508">
    <property type="term" value="P:proteolysis"/>
    <property type="evidence" value="ECO:0007669"/>
    <property type="project" value="UniProtKB-KW"/>
</dbReference>
<dbReference type="SMR" id="B2CWF2"/>
<dbReference type="Proteomes" id="UP000160630">
    <property type="component" value="Segment"/>
</dbReference>
<dbReference type="EMBL" id="GQ409969">
    <property type="protein sequence ID" value="ADK63685.1"/>
    <property type="molecule type" value="Genomic_DNA"/>
</dbReference>
<evidence type="ECO:0000313" key="15">
    <source>
        <dbReference type="Proteomes" id="UP000096711"/>
    </source>
</evidence>
<evidence type="ECO:0000256" key="1">
    <source>
        <dbReference type="ARBA" id="ARBA00001947"/>
    </source>
</evidence>
<dbReference type="Pfam" id="PF03410">
    <property type="entry name" value="Peptidase_M44"/>
    <property type="match status" value="1"/>
</dbReference>
<dbReference type="Proteomes" id="UP000158288">
    <property type="component" value="Segment"/>
</dbReference>
<evidence type="ECO:0000256" key="7">
    <source>
        <dbReference type="ARBA" id="ARBA00023049"/>
    </source>
</evidence>
<reference evidence="9 17" key="1">
    <citation type="journal article" date="2009" name="J. Virol.">
        <title>Genome comparison of a nonpathogenic myxoma virus field strain with its ancestor, the virulent Lausanne strain.</title>
        <authorList>
            <person name="Morales M."/>
            <person name="Ramirez M.A."/>
            <person name="Cano M.J."/>
            <person name="Parraga M."/>
            <person name="Castilla J."/>
            <person name="Perez-Ordoyo L.I."/>
            <person name="Torres J.M."/>
            <person name="Barcena J."/>
        </authorList>
    </citation>
    <scope>NUCLEOTIDE SEQUENCE [LARGE SCALE GENOMIC DNA]</scope>
    <source>
        <strain evidence="9">6918</strain>
    </source>
</reference>
<evidence type="ECO:0000256" key="8">
    <source>
        <dbReference type="PIRNR" id="PIRNR015679"/>
    </source>
</evidence>
<keyword evidence="6 8" id="KW-0862">Zinc</keyword>
<dbReference type="EMBL" id="EU552530">
    <property type="protein sequence ID" value="ACB28668.1"/>
    <property type="molecule type" value="Genomic_DNA"/>
</dbReference>
<dbReference type="GeneID" id="932107"/>
<comment type="similarity">
    <text evidence="2 8">Belongs to the peptidase M44 family.</text>
</comment>
<dbReference type="Proteomes" id="UP000291359">
    <property type="component" value="Segment"/>
</dbReference>
<keyword evidence="7 8" id="KW-0482">Metalloprotease</keyword>
<dbReference type="MEROPS" id="M44.001"/>
<evidence type="ECO:0000256" key="6">
    <source>
        <dbReference type="ARBA" id="ARBA00022833"/>
    </source>
</evidence>
<dbReference type="Proteomes" id="UP000299834">
    <property type="component" value="Segment"/>
</dbReference>
<dbReference type="EMBL" id="MK388115">
    <property type="protein sequence ID" value="QAV38076.1"/>
    <property type="molecule type" value="Genomic_DNA"/>
</dbReference>
<evidence type="ECO:0000256" key="2">
    <source>
        <dbReference type="ARBA" id="ARBA00007580"/>
    </source>
</evidence>
<comment type="cofactor">
    <cofactor evidence="1 8">
        <name>Zn(2+)</name>
        <dbReference type="ChEBI" id="CHEBI:29105"/>
    </cofactor>
</comment>
<evidence type="ECO:0000313" key="12">
    <source>
        <dbReference type="EMBL" id="QAV38076.1"/>
    </source>
</evidence>
<evidence type="ECO:0000256" key="5">
    <source>
        <dbReference type="ARBA" id="ARBA00022801"/>
    </source>
</evidence>
<evidence type="ECO:0000313" key="9">
    <source>
        <dbReference type="EMBL" id="ACB28668.1"/>
    </source>
</evidence>
<dbReference type="EC" id="3.4.24.-" evidence="8"/>
<name>B2CWF2_9POXV</name>
<sequence>MIVFDNGTRVFINSSTNKDIYVGFSGFGFEKDIGGILGIAHLLEHILISFDASRFVANASTARSYMSFWCTPIRGRATSVDAVRTLISWFFDKDGLKDDFPVSKIKYHIKELENEYYFRNEVFHCMDALTFLANGDLYNGGRLSMLDRLEDIPLILRDRMRTIIGPNVVIFVRELNDVVLSLLANTFGRLPACPLTIPCTVRTIIGGKTIMMPSPFYTVMVRVEPSLHNILSILCLYEIYHLVDYETVDNKLYVTFSFIHEHDYERFLQGSGRLNLTIYKKIRLCYGDDFLMNVYLSFPCIRHDIFDYLTIVNTDTSSMISSLERDIYQSVRTGDYIVVYPNFSNTMSNTADRQLHKTVVINPNIVYASQPTTSIDLMKKQTHNEMYIKYSDAGFIDYVQLALGLRRKIHKHVHGIHIRHQFSADDIKTILESDTFMKYSKSKPAAMYQYLILSFFVSGNTIEDILQHRESVVKLCRTYKNKIVLGKQTRYDIQTLSSFVCGIFKGPSVTSEYLTDIMWKLKRKGLIYSLEFVELQKNMFYLFMFTIYPEDVTTYLSSRKLFTSRCVVVSKKGNTEDFSSMKKDIIIKLR</sequence>
<dbReference type="EMBL" id="MK388116">
    <property type="protein sequence ID" value="QAV38245.1"/>
    <property type="molecule type" value="Genomic_DNA"/>
</dbReference>
<dbReference type="EMBL" id="JX565566">
    <property type="protein sequence ID" value="AFU77646.1"/>
    <property type="molecule type" value="Genomic_DNA"/>
</dbReference>
<evidence type="ECO:0000313" key="19">
    <source>
        <dbReference type="Proteomes" id="UP000299834"/>
    </source>
</evidence>
<keyword evidence="4 8" id="KW-0479">Metal-binding</keyword>
<dbReference type="RefSeq" id="NP_051759.1">
    <property type="nucleotide sequence ID" value="NC_001132.2"/>
</dbReference>
<reference evidence="14 19" key="5">
    <citation type="submission" date="2019-04" db="EMBL/GenBank/DDBJ databases">
        <title>Identification of a recombinant Myxoma virus infecting Iberian hare.</title>
        <authorList>
            <person name="Agueda-Pinto A."/>
            <person name="Lemos de Matos A."/>
            <person name="Abrantes M."/>
            <person name="Kraberger S."/>
            <person name="Gortazar C."/>
            <person name="McFadden G."/>
            <person name="Varsani A."/>
            <person name="Esteves P.J."/>
        </authorList>
    </citation>
    <scope>NUCLEOTIDE SEQUENCE [LARGE SCALE GENOMIC DNA]</scope>
    <source>
        <strain evidence="14">Toledo</strain>
    </source>
</reference>
<evidence type="ECO:0000313" key="10">
    <source>
        <dbReference type="EMBL" id="ADK63685.1"/>
    </source>
</evidence>
<evidence type="ECO:0000313" key="14">
    <source>
        <dbReference type="EMBL" id="QCO69457.1"/>
    </source>
</evidence>
<dbReference type="GO" id="GO:0019058">
    <property type="term" value="P:viral life cycle"/>
    <property type="evidence" value="ECO:0007669"/>
    <property type="project" value="UniProtKB-UniRule"/>
</dbReference>
<accession>B2CWF2</accession>
<dbReference type="InterPro" id="IPR005072">
    <property type="entry name" value="Peptidase_M44"/>
</dbReference>
<reference evidence="11 15" key="3">
    <citation type="journal article" date="2012" name="PLoS Pathog.">
        <title>Evolutionary history and attenuation of myxoma virus on two continents.</title>
        <authorList>
            <person name="Kerr P.J."/>
            <person name="Ghedin E."/>
            <person name="Depasse J.V."/>
            <person name="Fitch A."/>
            <person name="Cattadori I.M."/>
            <person name="Hudson P.J."/>
            <person name="Tscharke D.C."/>
            <person name="Read A.F."/>
            <person name="Holmes E.C."/>
        </authorList>
    </citation>
    <scope>NUCLEOTIDE SEQUENCE [LARGE SCALE GENOMIC DNA]</scope>
    <source>
        <strain evidence="11">England/Cornwall/4-54/1</strain>
    </source>
</reference>
<dbReference type="OrthoDB" id="1933at10239"/>
<evidence type="ECO:0000256" key="3">
    <source>
        <dbReference type="ARBA" id="ARBA00022670"/>
    </source>
</evidence>
<dbReference type="SUPFAM" id="SSF63411">
    <property type="entry name" value="LuxS/MPP-like metallohydrolase"/>
    <property type="match status" value="1"/>
</dbReference>
<dbReference type="PIRSF" id="PIRSF015679">
    <property type="entry name" value="Peptidase_M44"/>
    <property type="match status" value="1"/>
</dbReference>
<evidence type="ECO:0000313" key="16">
    <source>
        <dbReference type="Proteomes" id="UP000158288"/>
    </source>
</evidence>
<dbReference type="Proteomes" id="UP000294008">
    <property type="component" value="Genome"/>
</dbReference>
<gene>
    <name evidence="9 10" type="ORF">m045L</name>
</gene>
<dbReference type="GO" id="GO:0008270">
    <property type="term" value="F:zinc ion binding"/>
    <property type="evidence" value="ECO:0007669"/>
    <property type="project" value="UniProtKB-UniRule"/>
</dbReference>
<dbReference type="EMBL" id="MK836424">
    <property type="protein sequence ID" value="QCO69457.1"/>
    <property type="molecule type" value="Genomic_DNA"/>
</dbReference>
<evidence type="ECO:0000256" key="4">
    <source>
        <dbReference type="ARBA" id="ARBA00022723"/>
    </source>
</evidence>
<evidence type="ECO:0000313" key="11">
    <source>
        <dbReference type="EMBL" id="AFU77646.1"/>
    </source>
</evidence>
<dbReference type="KEGG" id="vg:932107"/>
<evidence type="ECO:0000313" key="13">
    <source>
        <dbReference type="EMBL" id="QAV38245.1"/>
    </source>
</evidence>